<sequence length="64" mass="7312">MKVRHVEISLAELQQALRNYCRDNHNVDPEAVVIVSHSKTIEVELFSQGLVTAEEFQHRAEPAK</sequence>
<gene>
    <name evidence="1" type="ORF">UFOVP715_32</name>
</gene>
<proteinExistence type="predicted"/>
<dbReference type="EMBL" id="LR796687">
    <property type="protein sequence ID" value="CAB4159603.1"/>
    <property type="molecule type" value="Genomic_DNA"/>
</dbReference>
<reference evidence="1" key="1">
    <citation type="submission" date="2020-04" db="EMBL/GenBank/DDBJ databases">
        <authorList>
            <person name="Chiriac C."/>
            <person name="Salcher M."/>
            <person name="Ghai R."/>
            <person name="Kavagutti S V."/>
        </authorList>
    </citation>
    <scope>NUCLEOTIDE SEQUENCE</scope>
</reference>
<accession>A0A6J5NL25</accession>
<name>A0A6J5NL25_9CAUD</name>
<protein>
    <submittedName>
        <fullName evidence="1">Uncharacterized protein</fullName>
    </submittedName>
</protein>
<evidence type="ECO:0000313" key="1">
    <source>
        <dbReference type="EMBL" id="CAB4159603.1"/>
    </source>
</evidence>
<organism evidence="1">
    <name type="scientific">uncultured Caudovirales phage</name>
    <dbReference type="NCBI Taxonomy" id="2100421"/>
    <lineage>
        <taxon>Viruses</taxon>
        <taxon>Duplodnaviria</taxon>
        <taxon>Heunggongvirae</taxon>
        <taxon>Uroviricota</taxon>
        <taxon>Caudoviricetes</taxon>
        <taxon>Peduoviridae</taxon>
        <taxon>Maltschvirus</taxon>
        <taxon>Maltschvirus maltsch</taxon>
    </lineage>
</organism>